<reference evidence="1 2" key="1">
    <citation type="journal article" date="2018" name="Int. J. Syst. Evol. Microbiol.">
        <title>Uliginosibacterium sediminicola sp. nov., isolated from freshwater sediment.</title>
        <authorList>
            <person name="Hwang W.M."/>
            <person name="Kim S.M."/>
            <person name="Kang K."/>
            <person name="Ahn T.Y."/>
        </authorList>
    </citation>
    <scope>NUCLEOTIDE SEQUENCE [LARGE SCALE GENOMIC DNA]</scope>
    <source>
        <strain evidence="1 2">M1-21</strain>
    </source>
</reference>
<dbReference type="InterPro" id="IPR010005">
    <property type="entry name" value="Formate_DH_maturation_HycH"/>
</dbReference>
<dbReference type="NCBIfam" id="NF011664">
    <property type="entry name" value="PRK15084.1"/>
    <property type="match status" value="1"/>
</dbReference>
<sequence>MSTALAAGTGAPRVIFYQLGQKFLDRQEDMPGEAKQVVYYSLAIGHHIGVIDCLQPIIRCTLAEYEAWISLLDAGAARSKLEGLSKWGEINIDISHTQLLAKAIDAARPAFDAQQAQWAGTLMNALQAIEQEPAIYLIARRRD</sequence>
<proteinExistence type="predicted"/>
<accession>A0ABU9YW64</accession>
<gene>
    <name evidence="1" type="ORF">ABDB84_04840</name>
</gene>
<dbReference type="Pfam" id="PF07450">
    <property type="entry name" value="HycH"/>
    <property type="match status" value="1"/>
</dbReference>
<protein>
    <submittedName>
        <fullName evidence="1">Formate hydrogenlyase maturation HycH family protein</fullName>
    </submittedName>
</protein>
<evidence type="ECO:0000313" key="1">
    <source>
        <dbReference type="EMBL" id="MEN3067796.1"/>
    </source>
</evidence>
<keyword evidence="2" id="KW-1185">Reference proteome</keyword>
<comment type="caution">
    <text evidence="1">The sequence shown here is derived from an EMBL/GenBank/DDBJ whole genome shotgun (WGS) entry which is preliminary data.</text>
</comment>
<dbReference type="Proteomes" id="UP001410394">
    <property type="component" value="Unassembled WGS sequence"/>
</dbReference>
<dbReference type="EMBL" id="JBDIVE010000002">
    <property type="protein sequence ID" value="MEN3067796.1"/>
    <property type="molecule type" value="Genomic_DNA"/>
</dbReference>
<name>A0ABU9YW64_9RHOO</name>
<organism evidence="1 2">
    <name type="scientific">Uliginosibacterium sediminicola</name>
    <dbReference type="NCBI Taxonomy" id="2024550"/>
    <lineage>
        <taxon>Bacteria</taxon>
        <taxon>Pseudomonadati</taxon>
        <taxon>Pseudomonadota</taxon>
        <taxon>Betaproteobacteria</taxon>
        <taxon>Rhodocyclales</taxon>
        <taxon>Zoogloeaceae</taxon>
        <taxon>Uliginosibacterium</taxon>
    </lineage>
</organism>
<evidence type="ECO:0000313" key="2">
    <source>
        <dbReference type="Proteomes" id="UP001410394"/>
    </source>
</evidence>
<dbReference type="RefSeq" id="WP_345918561.1">
    <property type="nucleotide sequence ID" value="NZ_JBDIVE010000002.1"/>
</dbReference>